<proteinExistence type="predicted"/>
<dbReference type="EMBL" id="MSFL01000048">
    <property type="protein sequence ID" value="PWY65998.1"/>
    <property type="molecule type" value="Genomic_DNA"/>
</dbReference>
<gene>
    <name evidence="1" type="ORF">BO70DRAFT_175828</name>
</gene>
<comment type="caution">
    <text evidence="1">The sequence shown here is derived from an EMBL/GenBank/DDBJ whole genome shotgun (WGS) entry which is preliminary data.</text>
</comment>
<dbReference type="VEuPathDB" id="FungiDB:BO70DRAFT_175828"/>
<reference evidence="1 2" key="1">
    <citation type="submission" date="2016-12" db="EMBL/GenBank/DDBJ databases">
        <title>The genomes of Aspergillus section Nigri reveals drivers in fungal speciation.</title>
        <authorList>
            <consortium name="DOE Joint Genome Institute"/>
            <person name="Vesth T.C."/>
            <person name="Nybo J."/>
            <person name="Theobald S."/>
            <person name="Brandl J."/>
            <person name="Frisvad J.C."/>
            <person name="Nielsen K.F."/>
            <person name="Lyhne E.K."/>
            <person name="Kogle M.E."/>
            <person name="Kuo A."/>
            <person name="Riley R."/>
            <person name="Clum A."/>
            <person name="Nolan M."/>
            <person name="Lipzen A."/>
            <person name="Salamov A."/>
            <person name="Henrissat B."/>
            <person name="Wiebenga A."/>
            <person name="De Vries R.P."/>
            <person name="Grigoriev I.V."/>
            <person name="Mortensen U.H."/>
            <person name="Andersen M.R."/>
            <person name="Baker S.E."/>
        </authorList>
    </citation>
    <scope>NUCLEOTIDE SEQUENCE [LARGE SCALE GENOMIC DNA]</scope>
    <source>
        <strain evidence="1 2">CBS 117.55</strain>
    </source>
</reference>
<evidence type="ECO:0000313" key="2">
    <source>
        <dbReference type="Proteomes" id="UP000247233"/>
    </source>
</evidence>
<dbReference type="RefSeq" id="XP_025394669.1">
    <property type="nucleotide sequence ID" value="XM_025538399.1"/>
</dbReference>
<sequence>MGGSALVPKELRLGLNSNPTSIYPAALPRCLVLQLVASFECRAASCRLQNSVGCRATQPCLAVREHSGVFRCRDAEISAYRPLSFPQVLQTLRGGRGGGGGGMCR</sequence>
<keyword evidence="2" id="KW-1185">Reference proteome</keyword>
<evidence type="ECO:0000313" key="1">
    <source>
        <dbReference type="EMBL" id="PWY65998.1"/>
    </source>
</evidence>
<accession>A0A317UYI1</accession>
<dbReference type="Proteomes" id="UP000247233">
    <property type="component" value="Unassembled WGS sequence"/>
</dbReference>
<name>A0A317UYI1_9EURO</name>
<dbReference type="AlphaFoldDB" id="A0A317UYI1"/>
<protein>
    <submittedName>
        <fullName evidence="1">Uncharacterized protein</fullName>
    </submittedName>
</protein>
<dbReference type="GeneID" id="37060636"/>
<organism evidence="1 2">
    <name type="scientific">Aspergillus heteromorphus CBS 117.55</name>
    <dbReference type="NCBI Taxonomy" id="1448321"/>
    <lineage>
        <taxon>Eukaryota</taxon>
        <taxon>Fungi</taxon>
        <taxon>Dikarya</taxon>
        <taxon>Ascomycota</taxon>
        <taxon>Pezizomycotina</taxon>
        <taxon>Eurotiomycetes</taxon>
        <taxon>Eurotiomycetidae</taxon>
        <taxon>Eurotiales</taxon>
        <taxon>Aspergillaceae</taxon>
        <taxon>Aspergillus</taxon>
        <taxon>Aspergillus subgen. Circumdati</taxon>
    </lineage>
</organism>